<dbReference type="Proteomes" id="UP001165079">
    <property type="component" value="Unassembled WGS sequence"/>
</dbReference>
<keyword evidence="4" id="KW-1185">Reference proteome</keyword>
<dbReference type="EMBL" id="BSTX01000001">
    <property type="protein sequence ID" value="GLZ77428.1"/>
    <property type="molecule type" value="Genomic_DNA"/>
</dbReference>
<reference evidence="3" key="1">
    <citation type="submission" date="2023-03" db="EMBL/GenBank/DDBJ databases">
        <title>Actinorhabdospora filicis NBRC 111898.</title>
        <authorList>
            <person name="Ichikawa N."/>
            <person name="Sato H."/>
            <person name="Tonouchi N."/>
        </authorList>
    </citation>
    <scope>NUCLEOTIDE SEQUENCE</scope>
    <source>
        <strain evidence="3">NBRC 111898</strain>
    </source>
</reference>
<evidence type="ECO:0000256" key="1">
    <source>
        <dbReference type="SAM" id="MobiDB-lite"/>
    </source>
</evidence>
<organism evidence="3 4">
    <name type="scientific">Actinorhabdospora filicis</name>
    <dbReference type="NCBI Taxonomy" id="1785913"/>
    <lineage>
        <taxon>Bacteria</taxon>
        <taxon>Bacillati</taxon>
        <taxon>Actinomycetota</taxon>
        <taxon>Actinomycetes</taxon>
        <taxon>Micromonosporales</taxon>
        <taxon>Micromonosporaceae</taxon>
        <taxon>Actinorhabdospora</taxon>
    </lineage>
</organism>
<feature type="compositionally biased region" description="Low complexity" evidence="1">
    <location>
        <begin position="73"/>
        <end position="82"/>
    </location>
</feature>
<keyword evidence="2" id="KW-0812">Transmembrane</keyword>
<protein>
    <submittedName>
        <fullName evidence="3">Uncharacterized protein</fullName>
    </submittedName>
</protein>
<comment type="caution">
    <text evidence="3">The sequence shown here is derived from an EMBL/GenBank/DDBJ whole genome shotgun (WGS) entry which is preliminary data.</text>
</comment>
<evidence type="ECO:0000313" key="4">
    <source>
        <dbReference type="Proteomes" id="UP001165079"/>
    </source>
</evidence>
<dbReference type="AlphaFoldDB" id="A0A9W6SK27"/>
<proteinExistence type="predicted"/>
<keyword evidence="2" id="KW-1133">Transmembrane helix</keyword>
<keyword evidence="2" id="KW-0472">Membrane</keyword>
<accession>A0A9W6SK27</accession>
<name>A0A9W6SK27_9ACTN</name>
<evidence type="ECO:0000256" key="2">
    <source>
        <dbReference type="SAM" id="Phobius"/>
    </source>
</evidence>
<sequence length="299" mass="31804">MTMSEDLRETIDRELYDGSPPMSITAESLLARGHRDRRNRRLWGATGGLAVLLAAAVAIGNLPGEGGAPDNVALPGASASSSAPPPEPQYLMWRGNGDHDEGENDETRRMTAAIFAAIDASGLQSVHMEMANPVVRSEEQLVSVTGTDPDTAVPTGPERVSYVINAPFRGGWVGFRLYQKGTFTEGAGAAAYNPLVPSHDHLIAGCEDYTGMARPVGMVGEREVTLTVSCDEKSTADGERVLVRTAEVHAVSGGLEELREVVVYRGDGTALVLDSQELDSPTVAQMLAIEEALPDFTVE</sequence>
<feature type="region of interest" description="Disordered" evidence="1">
    <location>
        <begin position="70"/>
        <end position="105"/>
    </location>
</feature>
<gene>
    <name evidence="3" type="ORF">Afil01_22350</name>
</gene>
<evidence type="ECO:0000313" key="3">
    <source>
        <dbReference type="EMBL" id="GLZ77428.1"/>
    </source>
</evidence>
<feature type="transmembrane region" description="Helical" evidence="2">
    <location>
        <begin position="42"/>
        <end position="62"/>
    </location>
</feature>